<evidence type="ECO:0000256" key="2">
    <source>
        <dbReference type="ARBA" id="ARBA00022448"/>
    </source>
</evidence>
<evidence type="ECO:0000256" key="6">
    <source>
        <dbReference type="ARBA" id="ARBA00022683"/>
    </source>
</evidence>
<comment type="caution">
    <text evidence="8">The sequence shown here is derived from an EMBL/GenBank/DDBJ whole genome shotgun (WGS) entry which is preliminary data.</text>
</comment>
<dbReference type="CDD" id="cd00211">
    <property type="entry name" value="PTS_IIA_fru"/>
    <property type="match status" value="1"/>
</dbReference>
<dbReference type="InterPro" id="IPR002178">
    <property type="entry name" value="PTS_EIIA_type-2_dom"/>
</dbReference>
<dbReference type="GO" id="GO:0005737">
    <property type="term" value="C:cytoplasm"/>
    <property type="evidence" value="ECO:0007669"/>
    <property type="project" value="UniProtKB-SubCell"/>
</dbReference>
<keyword evidence="2" id="KW-0813">Transport</keyword>
<reference evidence="8 9" key="1">
    <citation type="journal article" date="2016" name="Nat. Commun.">
        <title>Thousands of microbial genomes shed light on interconnected biogeochemical processes in an aquifer system.</title>
        <authorList>
            <person name="Anantharaman K."/>
            <person name="Brown C.T."/>
            <person name="Hug L.A."/>
            <person name="Sharon I."/>
            <person name="Castelle C.J."/>
            <person name="Probst A.J."/>
            <person name="Thomas B.C."/>
            <person name="Singh A."/>
            <person name="Wilkins M.J."/>
            <person name="Karaoz U."/>
            <person name="Brodie E.L."/>
            <person name="Williams K.H."/>
            <person name="Hubbard S.S."/>
            <person name="Banfield J.F."/>
        </authorList>
    </citation>
    <scope>NUCLEOTIDE SEQUENCE [LARGE SCALE GENOMIC DNA]</scope>
</reference>
<accession>A0A1F7WJX4</accession>
<name>A0A1F7WJX4_9BACT</name>
<dbReference type="GO" id="GO:0009401">
    <property type="term" value="P:phosphoenolpyruvate-dependent sugar phosphotransferase system"/>
    <property type="evidence" value="ECO:0007669"/>
    <property type="project" value="UniProtKB-KW"/>
</dbReference>
<dbReference type="PROSITE" id="PS51094">
    <property type="entry name" value="PTS_EIIA_TYPE_2"/>
    <property type="match status" value="1"/>
</dbReference>
<dbReference type="FunFam" id="3.40.930.10:FF:000009">
    <property type="entry name" value="PTS system, fructose specific IIABC component"/>
    <property type="match status" value="1"/>
</dbReference>
<evidence type="ECO:0000256" key="5">
    <source>
        <dbReference type="ARBA" id="ARBA00022679"/>
    </source>
</evidence>
<dbReference type="Pfam" id="PF00359">
    <property type="entry name" value="PTS_EIIA_2"/>
    <property type="match status" value="1"/>
</dbReference>
<dbReference type="InterPro" id="IPR004715">
    <property type="entry name" value="PTS_IIA_fruc"/>
</dbReference>
<dbReference type="InterPro" id="IPR016152">
    <property type="entry name" value="PTrfase/Anion_transptr"/>
</dbReference>
<dbReference type="GO" id="GO:0008982">
    <property type="term" value="F:protein-N(PI)-phosphohistidine-sugar phosphotransferase activity"/>
    <property type="evidence" value="ECO:0007669"/>
    <property type="project" value="InterPro"/>
</dbReference>
<dbReference type="InterPro" id="IPR051541">
    <property type="entry name" value="PTS_SugarTrans_NitroReg"/>
</dbReference>
<organism evidence="8 9">
    <name type="scientific">Candidatus Wallbacteria bacterium GWC2_49_35</name>
    <dbReference type="NCBI Taxonomy" id="1817813"/>
    <lineage>
        <taxon>Bacteria</taxon>
        <taxon>Candidatus Walliibacteriota</taxon>
    </lineage>
</organism>
<proteinExistence type="predicted"/>
<feature type="domain" description="PTS EIIA type-2" evidence="7">
    <location>
        <begin position="5"/>
        <end position="149"/>
    </location>
</feature>
<dbReference type="PANTHER" id="PTHR47738">
    <property type="entry name" value="PTS SYSTEM FRUCTOSE-LIKE EIIA COMPONENT-RELATED"/>
    <property type="match status" value="1"/>
</dbReference>
<keyword evidence="3" id="KW-0597">Phosphoprotein</keyword>
<dbReference type="STRING" id="1817813.A2008_05125"/>
<evidence type="ECO:0000259" key="7">
    <source>
        <dbReference type="PROSITE" id="PS51094"/>
    </source>
</evidence>
<dbReference type="Proteomes" id="UP000178735">
    <property type="component" value="Unassembled WGS sequence"/>
</dbReference>
<dbReference type="AlphaFoldDB" id="A0A1F7WJX4"/>
<keyword evidence="6" id="KW-0598">Phosphotransferase system</keyword>
<evidence type="ECO:0000256" key="4">
    <source>
        <dbReference type="ARBA" id="ARBA00022597"/>
    </source>
</evidence>
<dbReference type="EMBL" id="MGFH01000188">
    <property type="protein sequence ID" value="OGM03101.1"/>
    <property type="molecule type" value="Genomic_DNA"/>
</dbReference>
<protein>
    <recommendedName>
        <fullName evidence="7">PTS EIIA type-2 domain-containing protein</fullName>
    </recommendedName>
</protein>
<evidence type="ECO:0000256" key="3">
    <source>
        <dbReference type="ARBA" id="ARBA00022553"/>
    </source>
</evidence>
<keyword evidence="5" id="KW-0808">Transferase</keyword>
<evidence type="ECO:0000256" key="1">
    <source>
        <dbReference type="ARBA" id="ARBA00004496"/>
    </source>
</evidence>
<gene>
    <name evidence="8" type="ORF">A2008_05125</name>
</gene>
<evidence type="ECO:0000313" key="8">
    <source>
        <dbReference type="EMBL" id="OGM03101.1"/>
    </source>
</evidence>
<dbReference type="NCBIfam" id="TIGR00848">
    <property type="entry name" value="fruA"/>
    <property type="match status" value="1"/>
</dbReference>
<dbReference type="Gene3D" id="3.40.930.10">
    <property type="entry name" value="Mannitol-specific EII, Chain A"/>
    <property type="match status" value="1"/>
</dbReference>
<sequence length="154" mass="16954">MRLTSLINEDLIELDLKATKKEDVILEMVGLLEKARKVTDKEIYFKTVIERENLGSTGIGKGIAIPHGKSDVITEVAVAFGRSNAGIDFDSLDDRPVNLAFLLAAPKNVGGVYLKALAQLSRLLRQQDFRESLISAKTKTEVLEILSKADQAEQ</sequence>
<dbReference type="SUPFAM" id="SSF55804">
    <property type="entry name" value="Phoshotransferase/anion transport protein"/>
    <property type="match status" value="1"/>
</dbReference>
<evidence type="ECO:0000313" key="9">
    <source>
        <dbReference type="Proteomes" id="UP000178735"/>
    </source>
</evidence>
<comment type="subcellular location">
    <subcellularLocation>
        <location evidence="1">Cytoplasm</location>
    </subcellularLocation>
</comment>
<dbReference type="PANTHER" id="PTHR47738:SF2">
    <property type="entry name" value="PTS SYSTEM FRUCTOSE-LIKE EIIA COMPONENT"/>
    <property type="match status" value="1"/>
</dbReference>
<dbReference type="GO" id="GO:0016020">
    <property type="term" value="C:membrane"/>
    <property type="evidence" value="ECO:0007669"/>
    <property type="project" value="InterPro"/>
</dbReference>
<keyword evidence="4" id="KW-0762">Sugar transport</keyword>
<dbReference type="PROSITE" id="PS00372">
    <property type="entry name" value="PTS_EIIA_TYPE_2_HIS"/>
    <property type="match status" value="1"/>
</dbReference>